<dbReference type="RefSeq" id="WP_230758807.1">
    <property type="nucleotide sequence ID" value="NZ_JAINWA010000003.1"/>
</dbReference>
<keyword evidence="2" id="KW-1185">Reference proteome</keyword>
<accession>A0AAE3EJK2</accession>
<dbReference type="AlphaFoldDB" id="A0AAE3EJK2"/>
<proteinExistence type="predicted"/>
<organism evidence="1 2">
    <name type="scientific">Teretinema zuelzerae</name>
    <dbReference type="NCBI Taxonomy" id="156"/>
    <lineage>
        <taxon>Bacteria</taxon>
        <taxon>Pseudomonadati</taxon>
        <taxon>Spirochaetota</taxon>
        <taxon>Spirochaetia</taxon>
        <taxon>Spirochaetales</taxon>
        <taxon>Treponemataceae</taxon>
        <taxon>Teretinema</taxon>
    </lineage>
</organism>
<reference evidence="1" key="1">
    <citation type="submission" date="2021-08" db="EMBL/GenBank/DDBJ databases">
        <title>Comparative analyses of Brucepasteria parasyntrophica and Teretinema zuelzerae.</title>
        <authorList>
            <person name="Song Y."/>
            <person name="Brune A."/>
        </authorList>
    </citation>
    <scope>NUCLEOTIDE SEQUENCE</scope>
    <source>
        <strain evidence="1">DSM 1903</strain>
    </source>
</reference>
<comment type="caution">
    <text evidence="1">The sequence shown here is derived from an EMBL/GenBank/DDBJ whole genome shotgun (WGS) entry which is preliminary data.</text>
</comment>
<evidence type="ECO:0000313" key="1">
    <source>
        <dbReference type="EMBL" id="MCD1656210.1"/>
    </source>
</evidence>
<evidence type="ECO:0000313" key="2">
    <source>
        <dbReference type="Proteomes" id="UP001198163"/>
    </source>
</evidence>
<name>A0AAE3EJK2_9SPIR</name>
<sequence length="100" mass="10918">MSFTENYSTPLFISTELVATVNDEIVRFFSFEKDSWKSDPSANLTLPVGCSDVSLTSVLGNIVVATVDGNIVRFFSFEKDSWKSDPSANLTLPVGCSDVL</sequence>
<dbReference type="EMBL" id="JAINWA010000003">
    <property type="protein sequence ID" value="MCD1656210.1"/>
    <property type="molecule type" value="Genomic_DNA"/>
</dbReference>
<gene>
    <name evidence="1" type="ORF">K7J14_16065</name>
</gene>
<dbReference type="Proteomes" id="UP001198163">
    <property type="component" value="Unassembled WGS sequence"/>
</dbReference>
<protein>
    <submittedName>
        <fullName evidence="1">Uncharacterized protein</fullName>
    </submittedName>
</protein>